<dbReference type="EMBL" id="VIKR01000001">
    <property type="protein sequence ID" value="TQV77365.1"/>
    <property type="molecule type" value="Genomic_DNA"/>
</dbReference>
<dbReference type="SUPFAM" id="SSF53686">
    <property type="entry name" value="Tryptophan synthase beta subunit-like PLP-dependent enzymes"/>
    <property type="match status" value="1"/>
</dbReference>
<proteinExistence type="predicted"/>
<dbReference type="Proteomes" id="UP000317839">
    <property type="component" value="Unassembled WGS sequence"/>
</dbReference>
<keyword evidence="8" id="KW-1185">Reference proteome</keyword>
<evidence type="ECO:0000256" key="2">
    <source>
        <dbReference type="ARBA" id="ARBA00004962"/>
    </source>
</evidence>
<dbReference type="InterPro" id="IPR050214">
    <property type="entry name" value="Cys_Synth/Cystath_Beta-Synth"/>
</dbReference>
<organism evidence="7 8">
    <name type="scientific">Aliikangiella marina</name>
    <dbReference type="NCBI Taxonomy" id="1712262"/>
    <lineage>
        <taxon>Bacteria</taxon>
        <taxon>Pseudomonadati</taxon>
        <taxon>Pseudomonadota</taxon>
        <taxon>Gammaproteobacteria</taxon>
        <taxon>Oceanospirillales</taxon>
        <taxon>Pleioneaceae</taxon>
        <taxon>Aliikangiella</taxon>
    </lineage>
</organism>
<comment type="catalytic activity">
    <reaction evidence="5">
        <text>O-acetyl-L-serine + hydrogen sulfide = L-cysteine + acetate</text>
        <dbReference type="Rhea" id="RHEA:14829"/>
        <dbReference type="ChEBI" id="CHEBI:29919"/>
        <dbReference type="ChEBI" id="CHEBI:30089"/>
        <dbReference type="ChEBI" id="CHEBI:35235"/>
        <dbReference type="ChEBI" id="CHEBI:58340"/>
        <dbReference type="EC" id="2.5.1.47"/>
    </reaction>
</comment>
<comment type="cofactor">
    <cofactor evidence="1">
        <name>pyridoxal 5'-phosphate</name>
        <dbReference type="ChEBI" id="CHEBI:597326"/>
    </cofactor>
</comment>
<dbReference type="CDD" id="cd01561">
    <property type="entry name" value="CBS_like"/>
    <property type="match status" value="1"/>
</dbReference>
<dbReference type="PANTHER" id="PTHR10314">
    <property type="entry name" value="CYSTATHIONINE BETA-SYNTHASE"/>
    <property type="match status" value="1"/>
</dbReference>
<dbReference type="RefSeq" id="WP_142940937.1">
    <property type="nucleotide sequence ID" value="NZ_VIKR01000001.1"/>
</dbReference>
<evidence type="ECO:0000256" key="3">
    <source>
        <dbReference type="ARBA" id="ARBA00012681"/>
    </source>
</evidence>
<dbReference type="Pfam" id="PF00291">
    <property type="entry name" value="PALP"/>
    <property type="match status" value="1"/>
</dbReference>
<evidence type="ECO:0000313" key="7">
    <source>
        <dbReference type="EMBL" id="TQV77365.1"/>
    </source>
</evidence>
<protein>
    <recommendedName>
        <fullName evidence="3">cysteine synthase</fullName>
        <ecNumber evidence="3">2.5.1.47</ecNumber>
    </recommendedName>
</protein>
<evidence type="ECO:0000313" key="8">
    <source>
        <dbReference type="Proteomes" id="UP000317839"/>
    </source>
</evidence>
<comment type="caution">
    <text evidence="7">The sequence shown here is derived from an EMBL/GenBank/DDBJ whole genome shotgun (WGS) entry which is preliminary data.</text>
</comment>
<dbReference type="OrthoDB" id="9805733at2"/>
<dbReference type="InterPro" id="IPR036052">
    <property type="entry name" value="TrpB-like_PALP_sf"/>
</dbReference>
<accession>A0A545TJG7</accession>
<dbReference type="AlphaFoldDB" id="A0A545TJG7"/>
<gene>
    <name evidence="7" type="ORF">FLL45_05315</name>
</gene>
<evidence type="ECO:0000256" key="1">
    <source>
        <dbReference type="ARBA" id="ARBA00001933"/>
    </source>
</evidence>
<dbReference type="Gene3D" id="3.40.50.1100">
    <property type="match status" value="2"/>
</dbReference>
<dbReference type="GO" id="GO:0004124">
    <property type="term" value="F:cysteine synthase activity"/>
    <property type="evidence" value="ECO:0007669"/>
    <property type="project" value="UniProtKB-EC"/>
</dbReference>
<evidence type="ECO:0000259" key="6">
    <source>
        <dbReference type="Pfam" id="PF00291"/>
    </source>
</evidence>
<sequence length="331" mass="35803">MAIDSNLYCQTIGKTPLINISNLVKPDGAKLLAKCEYANPGMSLKDRIASHMIHTAINNGQLKSGDTLVCASSGNTGCSVAMIGSMLGIKVIVVTSAKCSEEKQNHIKAYGAELMIMPDTDYMAKASELAIKHGYFDINQYSNPANPEAYYKTLGPEIWQETQGKVSHFVMTGSTFGCISGTGRYLKEQNAEIRVILADPDGSNMHDYYYKSFKENDNDFAVGAMKPFIIEGAGKSKPTPCLNFNVIDDVVKVNDQEAINMCYKLANTNGLLVGGSSGLNVHAAVEIANSLTSEHIIVTLLCDNGVKYLSKIFNSRFLTQNNIKVGAAQTA</sequence>
<dbReference type="EC" id="2.5.1.47" evidence="3"/>
<dbReference type="InterPro" id="IPR001926">
    <property type="entry name" value="TrpB-like_PALP"/>
</dbReference>
<name>A0A545TJG7_9GAMM</name>
<evidence type="ECO:0000256" key="4">
    <source>
        <dbReference type="ARBA" id="ARBA00022898"/>
    </source>
</evidence>
<keyword evidence="4" id="KW-0663">Pyridoxal phosphate</keyword>
<evidence type="ECO:0000256" key="5">
    <source>
        <dbReference type="ARBA" id="ARBA00047931"/>
    </source>
</evidence>
<feature type="domain" description="Tryptophan synthase beta chain-like PALP" evidence="6">
    <location>
        <begin position="10"/>
        <end position="303"/>
    </location>
</feature>
<comment type="pathway">
    <text evidence="2">Amino-acid biosynthesis; L-cysteine biosynthesis; L-cysteine from L-serine: step 2/2.</text>
</comment>
<reference evidence="7 8" key="1">
    <citation type="submission" date="2019-06" db="EMBL/GenBank/DDBJ databases">
        <title>Draft genome of Aliikangiella marina GYP-15.</title>
        <authorList>
            <person name="Wang G."/>
        </authorList>
    </citation>
    <scope>NUCLEOTIDE SEQUENCE [LARGE SCALE GENOMIC DNA]</scope>
    <source>
        <strain evidence="7 8">GYP-15</strain>
    </source>
</reference>